<keyword evidence="3" id="KW-0479">Metal-binding</keyword>
<dbReference type="InterPro" id="IPR000627">
    <property type="entry name" value="Intradiol_dOase_C"/>
</dbReference>
<evidence type="ECO:0000256" key="3">
    <source>
        <dbReference type="ARBA" id="ARBA00022723"/>
    </source>
</evidence>
<feature type="domain" description="Intradiol ring-cleavage dioxygenases" evidence="7">
    <location>
        <begin position="140"/>
        <end position="168"/>
    </location>
</feature>
<name>A0ABP8WM73_9PSEU</name>
<evidence type="ECO:0000313" key="9">
    <source>
        <dbReference type="Proteomes" id="UP001500325"/>
    </source>
</evidence>
<dbReference type="EMBL" id="BAABIC010000009">
    <property type="protein sequence ID" value="GAA4691416.1"/>
    <property type="molecule type" value="Genomic_DNA"/>
</dbReference>
<sequence>MDHRRSRTSATRRLFEEERSAEIVADSFADTPDPRLQHVMTSLTQHLHDFVKDVGLTVEEWEAAIRYLTATGQKCSDTRQEFILLSDVLGVSMLVETINNRSDGTATEATVEGPFHVVDSRPRELGDTIAEPGSGEPCLVTGRVLDRTGTPVPGAVVDVWQADADGYYDVQHETRPEYDLRGLFTTDGNGTFWFRTIMPRYYPIPDDGPVGELLEKTARHPNRPAHIHFEVSAPGFRTLTTHVFVADSPYIDDDTVFGVKASLVREFTQVDDPRRAAAAGLDNPFRTVDFEVVLGA</sequence>
<dbReference type="PANTHER" id="PTHR33711">
    <property type="entry name" value="DIOXYGENASE, PUTATIVE (AFU_ORTHOLOGUE AFUA_2G02910)-RELATED"/>
    <property type="match status" value="1"/>
</dbReference>
<gene>
    <name evidence="8" type="ORF">GCM10023215_30390</name>
</gene>
<comment type="caution">
    <text evidence="8">The sequence shown here is derived from an EMBL/GenBank/DDBJ whole genome shotgun (WGS) entry which is preliminary data.</text>
</comment>
<evidence type="ECO:0000256" key="6">
    <source>
        <dbReference type="ARBA" id="ARBA00023004"/>
    </source>
</evidence>
<comment type="cofactor">
    <cofactor evidence="1">
        <name>Fe(3+)</name>
        <dbReference type="ChEBI" id="CHEBI:29034"/>
    </cofactor>
</comment>
<dbReference type="Gene3D" id="2.60.130.10">
    <property type="entry name" value="Aromatic compound dioxygenase"/>
    <property type="match status" value="1"/>
</dbReference>
<dbReference type="Proteomes" id="UP001500325">
    <property type="component" value="Unassembled WGS sequence"/>
</dbReference>
<evidence type="ECO:0000313" key="8">
    <source>
        <dbReference type="EMBL" id="GAA4691416.1"/>
    </source>
</evidence>
<dbReference type="Pfam" id="PF00775">
    <property type="entry name" value="Dioxygenase_C"/>
    <property type="match status" value="1"/>
</dbReference>
<evidence type="ECO:0000256" key="2">
    <source>
        <dbReference type="ARBA" id="ARBA00007825"/>
    </source>
</evidence>
<dbReference type="SUPFAM" id="SSF49482">
    <property type="entry name" value="Aromatic compound dioxygenase"/>
    <property type="match status" value="1"/>
</dbReference>
<evidence type="ECO:0000256" key="4">
    <source>
        <dbReference type="ARBA" id="ARBA00022964"/>
    </source>
</evidence>
<evidence type="ECO:0000259" key="7">
    <source>
        <dbReference type="PROSITE" id="PS00083"/>
    </source>
</evidence>
<dbReference type="PANTHER" id="PTHR33711:SF7">
    <property type="entry name" value="INTRADIOL RING-CLEAVAGE DIOXYGENASES DOMAIN-CONTAINING PROTEIN-RELATED"/>
    <property type="match status" value="1"/>
</dbReference>
<proteinExistence type="inferred from homology"/>
<reference evidence="9" key="1">
    <citation type="journal article" date="2019" name="Int. J. Syst. Evol. Microbiol.">
        <title>The Global Catalogue of Microorganisms (GCM) 10K type strain sequencing project: providing services to taxonomists for standard genome sequencing and annotation.</title>
        <authorList>
            <consortium name="The Broad Institute Genomics Platform"/>
            <consortium name="The Broad Institute Genome Sequencing Center for Infectious Disease"/>
            <person name="Wu L."/>
            <person name="Ma J."/>
        </authorList>
    </citation>
    <scope>NUCLEOTIDE SEQUENCE [LARGE SCALE GENOMIC DNA]</scope>
    <source>
        <strain evidence="9">JCM 18055</strain>
    </source>
</reference>
<evidence type="ECO:0000256" key="1">
    <source>
        <dbReference type="ARBA" id="ARBA00001965"/>
    </source>
</evidence>
<keyword evidence="4" id="KW-0223">Dioxygenase</keyword>
<dbReference type="InterPro" id="IPR015889">
    <property type="entry name" value="Intradiol_dOase_core"/>
</dbReference>
<keyword evidence="6" id="KW-0408">Iron</keyword>
<accession>A0ABP8WM73</accession>
<evidence type="ECO:0000256" key="5">
    <source>
        <dbReference type="ARBA" id="ARBA00023002"/>
    </source>
</evidence>
<dbReference type="InterPro" id="IPR039390">
    <property type="entry name" value="1_2-HQD/HQD"/>
</dbReference>
<dbReference type="PROSITE" id="PS00083">
    <property type="entry name" value="INTRADIOL_DIOXYGENAS"/>
    <property type="match status" value="1"/>
</dbReference>
<dbReference type="CDD" id="cd03461">
    <property type="entry name" value="1_2-HQD"/>
    <property type="match status" value="1"/>
</dbReference>
<dbReference type="RefSeq" id="WP_345381149.1">
    <property type="nucleotide sequence ID" value="NZ_BAABIC010000009.1"/>
</dbReference>
<protein>
    <submittedName>
        <fullName evidence="8">Hydroxyquinol 1,2-dioxygenase</fullName>
    </submittedName>
</protein>
<dbReference type="InterPro" id="IPR050770">
    <property type="entry name" value="Intradiol_RC_Dioxygenase"/>
</dbReference>
<organism evidence="8 9">
    <name type="scientific">Pseudonocardia yuanmonensis</name>
    <dbReference type="NCBI Taxonomy" id="1095914"/>
    <lineage>
        <taxon>Bacteria</taxon>
        <taxon>Bacillati</taxon>
        <taxon>Actinomycetota</taxon>
        <taxon>Actinomycetes</taxon>
        <taxon>Pseudonocardiales</taxon>
        <taxon>Pseudonocardiaceae</taxon>
        <taxon>Pseudonocardia</taxon>
    </lineage>
</organism>
<keyword evidence="5" id="KW-0560">Oxidoreductase</keyword>
<dbReference type="InterPro" id="IPR007535">
    <property type="entry name" value="Catechol_dOase_N"/>
</dbReference>
<dbReference type="Pfam" id="PF04444">
    <property type="entry name" value="Dioxygenase_N"/>
    <property type="match status" value="1"/>
</dbReference>
<keyword evidence="9" id="KW-1185">Reference proteome</keyword>
<comment type="similarity">
    <text evidence="2">Belongs to the intradiol ring-cleavage dioxygenase family.</text>
</comment>